<dbReference type="CDD" id="cd00042">
    <property type="entry name" value="CY"/>
    <property type="match status" value="1"/>
</dbReference>
<dbReference type="InterPro" id="IPR046350">
    <property type="entry name" value="Cystatin_sf"/>
</dbReference>
<gene>
    <name evidence="4" type="ORF">HAX54_046013</name>
</gene>
<dbReference type="SUPFAM" id="SSF54403">
    <property type="entry name" value="Cystatin/monellin"/>
    <property type="match status" value="1"/>
</dbReference>
<feature type="domain" description="Cystatin" evidence="3">
    <location>
        <begin position="42"/>
        <end position="100"/>
    </location>
</feature>
<sequence length="112" mass="13164">MAITQLYSRWSSRRRGDRFLLPPRLSLTRRRKRRFTRRLDPITDTKGPSCSEIGKFAVDQHNKESESNLVFKRVVKGEHQVVAGTHYWLVISAKDGGRRTGNDFKKFIEWCK</sequence>
<comment type="caution">
    <text evidence="4">The sequence shown here is derived from an EMBL/GenBank/DDBJ whole genome shotgun (WGS) entry which is preliminary data.</text>
</comment>
<keyword evidence="1" id="KW-0646">Protease inhibitor</keyword>
<keyword evidence="5" id="KW-1185">Reference proteome</keyword>
<proteinExistence type="predicted"/>
<evidence type="ECO:0000259" key="3">
    <source>
        <dbReference type="Pfam" id="PF16845"/>
    </source>
</evidence>
<evidence type="ECO:0000256" key="2">
    <source>
        <dbReference type="ARBA" id="ARBA00022704"/>
    </source>
</evidence>
<dbReference type="Pfam" id="PF16845">
    <property type="entry name" value="SQAPI"/>
    <property type="match status" value="1"/>
</dbReference>
<accession>A0ABS8SRC6</accession>
<dbReference type="Proteomes" id="UP000823775">
    <property type="component" value="Unassembled WGS sequence"/>
</dbReference>
<keyword evidence="2" id="KW-0789">Thiol protease inhibitor</keyword>
<evidence type="ECO:0000313" key="5">
    <source>
        <dbReference type="Proteomes" id="UP000823775"/>
    </source>
</evidence>
<reference evidence="4 5" key="1">
    <citation type="journal article" date="2021" name="BMC Genomics">
        <title>Datura genome reveals duplications of psychoactive alkaloid biosynthetic genes and high mutation rate following tissue culture.</title>
        <authorList>
            <person name="Rajewski A."/>
            <person name="Carter-House D."/>
            <person name="Stajich J."/>
            <person name="Litt A."/>
        </authorList>
    </citation>
    <scope>NUCLEOTIDE SEQUENCE [LARGE SCALE GENOMIC DNA]</scope>
    <source>
        <strain evidence="4">AR-01</strain>
    </source>
</reference>
<dbReference type="PANTHER" id="PTHR47364">
    <property type="entry name" value="CYSTEINE PROTEINASE INHIBITOR 5"/>
    <property type="match status" value="1"/>
</dbReference>
<organism evidence="4 5">
    <name type="scientific">Datura stramonium</name>
    <name type="common">Jimsonweed</name>
    <name type="synonym">Common thornapple</name>
    <dbReference type="NCBI Taxonomy" id="4076"/>
    <lineage>
        <taxon>Eukaryota</taxon>
        <taxon>Viridiplantae</taxon>
        <taxon>Streptophyta</taxon>
        <taxon>Embryophyta</taxon>
        <taxon>Tracheophyta</taxon>
        <taxon>Spermatophyta</taxon>
        <taxon>Magnoliopsida</taxon>
        <taxon>eudicotyledons</taxon>
        <taxon>Gunneridae</taxon>
        <taxon>Pentapetalae</taxon>
        <taxon>asterids</taxon>
        <taxon>lamiids</taxon>
        <taxon>Solanales</taxon>
        <taxon>Solanaceae</taxon>
        <taxon>Solanoideae</taxon>
        <taxon>Datureae</taxon>
        <taxon>Datura</taxon>
    </lineage>
</organism>
<name>A0ABS8SRC6_DATST</name>
<evidence type="ECO:0000256" key="1">
    <source>
        <dbReference type="ARBA" id="ARBA00022690"/>
    </source>
</evidence>
<protein>
    <recommendedName>
        <fullName evidence="3">Cystatin domain-containing protein</fullName>
    </recommendedName>
</protein>
<dbReference type="Gene3D" id="3.10.450.10">
    <property type="match status" value="1"/>
</dbReference>
<dbReference type="InterPro" id="IPR000010">
    <property type="entry name" value="Cystatin_dom"/>
</dbReference>
<dbReference type="PANTHER" id="PTHR47364:SF2">
    <property type="entry name" value="CYSTEINE PROTEINASE INHIBITOR 5"/>
    <property type="match status" value="1"/>
</dbReference>
<evidence type="ECO:0000313" key="4">
    <source>
        <dbReference type="EMBL" id="MCD7461385.1"/>
    </source>
</evidence>
<dbReference type="EMBL" id="JACEIK010000720">
    <property type="protein sequence ID" value="MCD7461385.1"/>
    <property type="molecule type" value="Genomic_DNA"/>
</dbReference>